<feature type="coiled-coil region" evidence="1">
    <location>
        <begin position="15"/>
        <end position="42"/>
    </location>
</feature>
<dbReference type="KEGG" id="vta:B0553"/>
<dbReference type="Proteomes" id="UP000235828">
    <property type="component" value="Chromosome B"/>
</dbReference>
<dbReference type="AlphaFoldDB" id="A0A2N8ZJS6"/>
<evidence type="ECO:0000256" key="1">
    <source>
        <dbReference type="SAM" id="Coils"/>
    </source>
</evidence>
<organism evidence="2 3">
    <name type="scientific">Vibrio tapetis subsp. tapetis</name>
    <dbReference type="NCBI Taxonomy" id="1671868"/>
    <lineage>
        <taxon>Bacteria</taxon>
        <taxon>Pseudomonadati</taxon>
        <taxon>Pseudomonadota</taxon>
        <taxon>Gammaproteobacteria</taxon>
        <taxon>Vibrionales</taxon>
        <taxon>Vibrionaceae</taxon>
        <taxon>Vibrio</taxon>
    </lineage>
</organism>
<gene>
    <name evidence="2" type="ORF">VTAP4600_B0553</name>
</gene>
<protein>
    <submittedName>
        <fullName evidence="2">Uncharacterized protein</fullName>
    </submittedName>
</protein>
<name>A0A2N8ZJS6_9VIBR</name>
<proteinExistence type="predicted"/>
<keyword evidence="1" id="KW-0175">Coiled coil</keyword>
<dbReference type="EMBL" id="LT960612">
    <property type="protein sequence ID" value="SON52164.1"/>
    <property type="molecule type" value="Genomic_DNA"/>
</dbReference>
<evidence type="ECO:0000313" key="3">
    <source>
        <dbReference type="Proteomes" id="UP000235828"/>
    </source>
</evidence>
<accession>A0A2N8ZJS6</accession>
<sequence length="358" mass="39454">MAEGVRTAITNSRPAVALKNMADKAAKAVDKIKRKIEELLEKFVSKMMSFFKKAYSDIAWVTSFITEVAGWLVASLKADITNAIPVWAYVQSASDLYKGLKTTVEGVTTYVSLKLSGRGVSLKSGHPEIIARDLRSHMTAKALLGAKDAGVSVGKIALTATGDTIGIGSILSYVATALQKIFKLIDFIIQRVNLHRVLKKAKKEQGNLLNCSSIALDAKRFNDWFTNSLALSPVLGALLMHSGAIAHPYSFLSLLDRLGRVRTDAQLQYTKGSKHIENMKQASGGYIREYTAEYNVIFASDVSWQNELLKQQQGLEGAHVITSDVKRPEFQPLQRQNAIRRHPPKLQRANAFRGRPAI</sequence>
<reference evidence="2 3" key="1">
    <citation type="submission" date="2017-10" db="EMBL/GenBank/DDBJ databases">
        <authorList>
            <person name="Banno H."/>
            <person name="Chua N.-H."/>
        </authorList>
    </citation>
    <scope>NUCLEOTIDE SEQUENCE [LARGE SCALE GENOMIC DNA]</scope>
    <source>
        <strain evidence="2">Vibrio tapetis CECT4600</strain>
    </source>
</reference>
<keyword evidence="3" id="KW-1185">Reference proteome</keyword>
<evidence type="ECO:0000313" key="2">
    <source>
        <dbReference type="EMBL" id="SON52164.1"/>
    </source>
</evidence>